<dbReference type="Gene3D" id="1.25.10.10">
    <property type="entry name" value="Leucine-rich Repeat Variant"/>
    <property type="match status" value="1"/>
</dbReference>
<dbReference type="PANTHER" id="PTHR12048">
    <property type="entry name" value="CCAAT-BINDING FACTOR-RELATED"/>
    <property type="match status" value="1"/>
</dbReference>
<accession>A0A7I8VW02</accession>
<dbReference type="EMBL" id="CAJFCJ010000012">
    <property type="protein sequence ID" value="CAD5120512.1"/>
    <property type="molecule type" value="Genomic_DNA"/>
</dbReference>
<feature type="compositionally biased region" description="Polar residues" evidence="11">
    <location>
        <begin position="898"/>
        <end position="918"/>
    </location>
</feature>
<feature type="region of interest" description="Disordered" evidence="11">
    <location>
        <begin position="588"/>
        <end position="626"/>
    </location>
</feature>
<dbReference type="PANTHER" id="PTHR12048:SF0">
    <property type="entry name" value="CCAAT_ENHANCER-BINDING PROTEIN ZETA"/>
    <property type="match status" value="1"/>
</dbReference>
<keyword evidence="3" id="KW-0597">Phosphoprotein</keyword>
<comment type="caution">
    <text evidence="13">The sequence shown here is derived from an EMBL/GenBank/DDBJ whole genome shotgun (WGS) entry which is preliminary data.</text>
</comment>
<dbReference type="Pfam" id="PF03914">
    <property type="entry name" value="CBF"/>
    <property type="match status" value="1"/>
</dbReference>
<evidence type="ECO:0000256" key="10">
    <source>
        <dbReference type="ARBA" id="ARBA00073389"/>
    </source>
</evidence>
<comment type="subcellular location">
    <subcellularLocation>
        <location evidence="1">Nucleus</location>
    </subcellularLocation>
</comment>
<feature type="compositionally biased region" description="Basic residues" evidence="11">
    <location>
        <begin position="931"/>
        <end position="948"/>
    </location>
</feature>
<evidence type="ECO:0000256" key="6">
    <source>
        <dbReference type="ARBA" id="ARBA00023163"/>
    </source>
</evidence>
<feature type="domain" description="CCAAT-binding factor" evidence="12">
    <location>
        <begin position="487"/>
        <end position="680"/>
    </location>
</feature>
<keyword evidence="7" id="KW-0539">Nucleus</keyword>
<comment type="function">
    <text evidence="9">Stimulates transcription from the HSP70 promoter.</text>
</comment>
<evidence type="ECO:0000256" key="5">
    <source>
        <dbReference type="ARBA" id="ARBA00023159"/>
    </source>
</evidence>
<feature type="region of interest" description="Disordered" evidence="11">
    <location>
        <begin position="895"/>
        <end position="948"/>
    </location>
</feature>
<dbReference type="InterPro" id="IPR011989">
    <property type="entry name" value="ARM-like"/>
</dbReference>
<reference evidence="13 14" key="1">
    <citation type="submission" date="2020-08" db="EMBL/GenBank/DDBJ databases">
        <authorList>
            <person name="Hejnol A."/>
        </authorList>
    </citation>
    <scope>NUCLEOTIDE SEQUENCE [LARGE SCALE GENOMIC DNA]</scope>
</reference>
<dbReference type="InterPro" id="IPR040155">
    <property type="entry name" value="CEBPZ/Mak21-like"/>
</dbReference>
<proteinExistence type="inferred from homology"/>
<dbReference type="SUPFAM" id="SSF48371">
    <property type="entry name" value="ARM repeat"/>
    <property type="match status" value="1"/>
</dbReference>
<evidence type="ECO:0000256" key="7">
    <source>
        <dbReference type="ARBA" id="ARBA00023242"/>
    </source>
</evidence>
<evidence type="ECO:0000313" key="14">
    <source>
        <dbReference type="Proteomes" id="UP000549394"/>
    </source>
</evidence>
<dbReference type="AlphaFoldDB" id="A0A7I8VW02"/>
<evidence type="ECO:0000259" key="12">
    <source>
        <dbReference type="Pfam" id="PF03914"/>
    </source>
</evidence>
<evidence type="ECO:0000256" key="1">
    <source>
        <dbReference type="ARBA" id="ARBA00004123"/>
    </source>
</evidence>
<comment type="similarity">
    <text evidence="2">Belongs to the CBF/MAK21 family.</text>
</comment>
<keyword evidence="4" id="KW-0805">Transcription regulation</keyword>
<evidence type="ECO:0000313" key="13">
    <source>
        <dbReference type="EMBL" id="CAD5120512.1"/>
    </source>
</evidence>
<organism evidence="13 14">
    <name type="scientific">Dimorphilus gyrociliatus</name>
    <dbReference type="NCBI Taxonomy" id="2664684"/>
    <lineage>
        <taxon>Eukaryota</taxon>
        <taxon>Metazoa</taxon>
        <taxon>Spiralia</taxon>
        <taxon>Lophotrochozoa</taxon>
        <taxon>Annelida</taxon>
        <taxon>Polychaeta</taxon>
        <taxon>Polychaeta incertae sedis</taxon>
        <taxon>Dinophilidae</taxon>
        <taxon>Dimorphilus</taxon>
    </lineage>
</organism>
<protein>
    <recommendedName>
        <fullName evidence="10">CCAAT/enhancer-binding protein zeta</fullName>
    </recommendedName>
    <alternativeName>
        <fullName evidence="8">CCAAT-box-binding transcription factor</fullName>
    </alternativeName>
</protein>
<evidence type="ECO:0000256" key="11">
    <source>
        <dbReference type="SAM" id="MobiDB-lite"/>
    </source>
</evidence>
<gene>
    <name evidence="13" type="ORF">DGYR_LOCUS8602</name>
</gene>
<evidence type="ECO:0000256" key="8">
    <source>
        <dbReference type="ARBA" id="ARBA00031941"/>
    </source>
</evidence>
<keyword evidence="14" id="KW-1185">Reference proteome</keyword>
<evidence type="ECO:0000256" key="2">
    <source>
        <dbReference type="ARBA" id="ARBA00007797"/>
    </source>
</evidence>
<dbReference type="FunFam" id="1.25.10.10:FF:000805">
    <property type="entry name" value="Similar to transcription factor CBF/MAK21"/>
    <property type="match status" value="1"/>
</dbReference>
<feature type="compositionally biased region" description="Basic and acidic residues" evidence="11">
    <location>
        <begin position="920"/>
        <end position="930"/>
    </location>
</feature>
<feature type="compositionally biased region" description="Basic and acidic residues" evidence="11">
    <location>
        <begin position="74"/>
        <end position="104"/>
    </location>
</feature>
<feature type="compositionally biased region" description="Acidic residues" evidence="11">
    <location>
        <begin position="589"/>
        <end position="608"/>
    </location>
</feature>
<evidence type="ECO:0000256" key="4">
    <source>
        <dbReference type="ARBA" id="ARBA00023015"/>
    </source>
</evidence>
<feature type="region of interest" description="Disordered" evidence="11">
    <location>
        <begin position="795"/>
        <end position="879"/>
    </location>
</feature>
<feature type="compositionally biased region" description="Acidic residues" evidence="11">
    <location>
        <begin position="808"/>
        <end position="864"/>
    </location>
</feature>
<feature type="compositionally biased region" description="Basic and acidic residues" evidence="11">
    <location>
        <begin position="113"/>
        <end position="129"/>
    </location>
</feature>
<evidence type="ECO:0000256" key="9">
    <source>
        <dbReference type="ARBA" id="ARBA00058879"/>
    </source>
</evidence>
<dbReference type="InterPro" id="IPR016024">
    <property type="entry name" value="ARM-type_fold"/>
</dbReference>
<dbReference type="InterPro" id="IPR005612">
    <property type="entry name" value="CCAAT-binding_factor"/>
</dbReference>
<name>A0A7I8VW02_9ANNE</name>
<feature type="region of interest" description="Disordered" evidence="11">
    <location>
        <begin position="74"/>
        <end position="133"/>
    </location>
</feature>
<evidence type="ECO:0000256" key="3">
    <source>
        <dbReference type="ARBA" id="ARBA00022553"/>
    </source>
</evidence>
<dbReference type="GO" id="GO:0005634">
    <property type="term" value="C:nucleus"/>
    <property type="evidence" value="ECO:0007669"/>
    <property type="project" value="UniProtKB-SubCell"/>
</dbReference>
<sequence>MNRKKQKSSDDVEEELTLETVLDLGGEKEDYNLLKDVEDCDVLEFEEDFEAEPIKRDDIRSFIKNLGIKEHREEFYGDTDDKKKKEQTKVKETNDKKKEEDTLEKKKKNKNKFKSDDEEKKGRKQEKLKNTNNLQNRKHLLFKDVDIWSFDEENTSSSQDVELGPDYIEKTKTYTWKIFDEEVNAYQKERDKRKSSQNKWMKTVLSGGTLKDKTAALTLLIQESPLHNLPNLDNLINMVKKKGRREAMIALDTLRELFISDLLPERKLRDFEQCPLNDAEIKAGMSKDDRDKKLIFWMYESELKKKYNEFVNALSAHLNDQISGTKQKALGTVSELLVKKPEQEKQLLALMVNKLGDPDYKVASKACYYLTRLLVNHPKMNSIVVDEVERLLYRANIAVKAQYYSICFLNQIHFQKDEKNLASRLLKTYFSFFKAFVQKKDVDNKIMSALLIGVNRAFPFAKDDQTNILSEIEPLYKLIHTVNFNTSLQALMLLYQVMDASDNISDRYYMALYRKMLDPALKNSSKQVQFLNILFKSIRKDTSEKRVKAFVKRLLAICCVNSPNFICGALLIVSEICSEKKNLLVTEKYDEDSDDEERFEDQADEEDETKEKENGIDSVDVKSPTNKSSWIHKKNLGTTQETSTYQPNVRNPLYCNADHECVWELQKLEAHYHPSVSLFAKNLLNNEKIKYGGDPLNDFTLIRFLDRFVFRNPKKHLKDPEEKKEKKKQKNYNDIAVNSEEFAKKKEEDVSVNDVFFHRYFTQQSAKYKSGGAGSDDDDVSDDEFEDFLDGVKKSKKTTKKKSKKDDDDYDDNSDEDADIDSDEDIDLGSDEDIDMGSAEEDFEDEMDDIDDEGDEDDSDDFEEFEAKSNKKNKKKQDLSDLFADAEEFAEYLEEGATNKSHGTMSSDYVNKDNSSIKQLKWERKREGQGKKRKGKNTGKKPNKKRRK</sequence>
<dbReference type="Proteomes" id="UP000549394">
    <property type="component" value="Unassembled WGS sequence"/>
</dbReference>
<dbReference type="OrthoDB" id="28947at2759"/>
<keyword evidence="5" id="KW-0010">Activator</keyword>
<keyword evidence="6" id="KW-0804">Transcription</keyword>